<dbReference type="GO" id="GO:0005980">
    <property type="term" value="P:glycogen catabolic process"/>
    <property type="evidence" value="ECO:0007669"/>
    <property type="project" value="UniProtKB-ARBA"/>
</dbReference>
<dbReference type="GO" id="GO:0008184">
    <property type="term" value="F:glycogen phosphorylase activity"/>
    <property type="evidence" value="ECO:0007669"/>
    <property type="project" value="InterPro"/>
</dbReference>
<dbReference type="SUPFAM" id="SSF53756">
    <property type="entry name" value="UDP-Glycosyltransferase/glycogen phosphorylase"/>
    <property type="match status" value="1"/>
</dbReference>
<dbReference type="STRING" id="762211.BSTEL_0464"/>
<comment type="function">
    <text evidence="11">Allosteric enzyme that catalyzes the rate-limiting step in glycogen catabolism, the phosphorolytic cleavage of glycogen to produce glucose-1-phosphate, and plays a central role in maintaining cellular and organismal glucose homeostasis.</text>
</comment>
<dbReference type="FunFam" id="3.40.50.2000:FF:000003">
    <property type="entry name" value="Alpha-1,4 glucan phosphorylase"/>
    <property type="match status" value="1"/>
</dbReference>
<proteinExistence type="inferred from homology"/>
<evidence type="ECO:0000256" key="9">
    <source>
        <dbReference type="ARBA" id="ARBA00025174"/>
    </source>
</evidence>
<dbReference type="OrthoDB" id="9760804at2"/>
<evidence type="ECO:0000256" key="4">
    <source>
        <dbReference type="ARBA" id="ARBA00022533"/>
    </source>
</evidence>
<keyword evidence="8 11" id="KW-0119">Carbohydrate metabolism</keyword>
<evidence type="ECO:0000256" key="11">
    <source>
        <dbReference type="RuleBase" id="RU000587"/>
    </source>
</evidence>
<comment type="similarity">
    <text evidence="3 11">Belongs to the glycogen phosphorylase family.</text>
</comment>
<evidence type="ECO:0000256" key="2">
    <source>
        <dbReference type="ARBA" id="ARBA00001933"/>
    </source>
</evidence>
<dbReference type="RefSeq" id="WP_034529455.1">
    <property type="nucleotide sequence ID" value="NZ_JGZP01000016.1"/>
</dbReference>
<dbReference type="PROSITE" id="PS00102">
    <property type="entry name" value="PHOSPHORYLASE"/>
    <property type="match status" value="1"/>
</dbReference>
<evidence type="ECO:0000256" key="8">
    <source>
        <dbReference type="ARBA" id="ARBA00023277"/>
    </source>
</evidence>
<evidence type="ECO:0000313" key="13">
    <source>
        <dbReference type="Proteomes" id="UP000029004"/>
    </source>
</evidence>
<evidence type="ECO:0000256" key="1">
    <source>
        <dbReference type="ARBA" id="ARBA00001275"/>
    </source>
</evidence>
<sequence>MTEITAPKSPVTAEQFADEIREQLKYSQGVTVEQATAADVYVAASKAVRNHLQDVWMDTQARTAKGETKTVAYFSAEFLMGKQLENALLNAGLTDQFDKAVEALGFEPKDIVDAEYEPGLGNGGLGRLAACYVDSLASLGVPAFGYGIQYRYGIFKQTFDENGKQVETPDYWLKNEEPWGHIDYNRDQKVSFGGEVVEENGKRVWKPAWSVRAIPVDYLVPGYKSGNVNTLRLWTARAYDEFDLLAFNRSEYMEAVKPQVAAENISKILYPEDSTKVGKELRLEQQYFFVSASLHDAIRFFYPGEDKPDLTTFADKICFQLNDTHPVIGIPELMRILIDEYDYDWDTAWSITTKAFNYTCHTLLPEALEVWPASLIGELLPRHLEIIEKISDQFKAELKGKGVDDATINDMAIYTGDAVRMAYLATYGGSYVNGVAALHSQLLKDMTLKNFSDAYPSKFTNVTNGVTPRRFIKLANPRLSDLITEGLGTDKWISDLDLLEGLEPLANDDEFVKKFAAVKQANKHAFVGFAKDHYGIDIDENTMFNTMCKRLHEYKRQSLKILAVISRYAGIKNGTINADDVLPRTVFFGAKAAPGYYLAKMTIQLINNVARVVNNDPDVKGKLAVHFLPNYNIEMAQNLIPATELDEQISQAGKEASGTGNMKFALNGALTVGTLDGANVEIRERVGAENFFLFGMNVDEVESLYATGYDPAKYYESDPRLKQAIDLVAGGTFSEGDRNAYAPLVADWLTKDWFMTLADFSSYANIQAQIEELYTHPLDWNRKALLNVARSGFFSSDRAIEDYLKDIWHTGPLA</sequence>
<dbReference type="PANTHER" id="PTHR11468:SF3">
    <property type="entry name" value="GLYCOGEN PHOSPHORYLASE, LIVER FORM"/>
    <property type="match status" value="1"/>
</dbReference>
<dbReference type="EC" id="2.4.1.1" evidence="11"/>
<organism evidence="12 13">
    <name type="scientific">Bifidobacterium stellenboschense</name>
    <dbReference type="NCBI Taxonomy" id="762211"/>
    <lineage>
        <taxon>Bacteria</taxon>
        <taxon>Bacillati</taxon>
        <taxon>Actinomycetota</taxon>
        <taxon>Actinomycetes</taxon>
        <taxon>Bifidobacteriales</taxon>
        <taxon>Bifidobacteriaceae</taxon>
        <taxon>Bifidobacterium</taxon>
    </lineage>
</organism>
<dbReference type="InterPro" id="IPR000811">
    <property type="entry name" value="Glyco_trans_35"/>
</dbReference>
<evidence type="ECO:0000256" key="3">
    <source>
        <dbReference type="ARBA" id="ARBA00006047"/>
    </source>
</evidence>
<comment type="caution">
    <text evidence="12">The sequence shown here is derived from an EMBL/GenBank/DDBJ whole genome shotgun (WGS) entry which is preliminary data.</text>
</comment>
<accession>A0A087DJF8</accession>
<keyword evidence="7 10" id="KW-0663">Pyridoxal phosphate</keyword>
<dbReference type="InterPro" id="IPR011833">
    <property type="entry name" value="Glycg_phsphrylas"/>
</dbReference>
<dbReference type="Gene3D" id="3.40.50.2000">
    <property type="entry name" value="Glycogen Phosphorylase B"/>
    <property type="match status" value="2"/>
</dbReference>
<dbReference type="NCBIfam" id="TIGR02093">
    <property type="entry name" value="P_ylase"/>
    <property type="match status" value="1"/>
</dbReference>
<evidence type="ECO:0000256" key="5">
    <source>
        <dbReference type="ARBA" id="ARBA00022676"/>
    </source>
</evidence>
<dbReference type="PANTHER" id="PTHR11468">
    <property type="entry name" value="GLYCOGEN PHOSPHORYLASE"/>
    <property type="match status" value="1"/>
</dbReference>
<dbReference type="EMBL" id="JGZP01000016">
    <property type="protein sequence ID" value="KFI95658.1"/>
    <property type="molecule type" value="Genomic_DNA"/>
</dbReference>
<dbReference type="GO" id="GO:0030170">
    <property type="term" value="F:pyridoxal phosphate binding"/>
    <property type="evidence" value="ECO:0007669"/>
    <property type="project" value="InterPro"/>
</dbReference>
<feature type="modified residue" description="N6-(pyridoxal phosphate)lysine" evidence="10">
    <location>
        <position position="663"/>
    </location>
</feature>
<dbReference type="AlphaFoldDB" id="A0A087DJF8"/>
<dbReference type="Proteomes" id="UP000029004">
    <property type="component" value="Unassembled WGS sequence"/>
</dbReference>
<gene>
    <name evidence="12" type="ORF">BSTEL_0464</name>
</gene>
<keyword evidence="13" id="KW-1185">Reference proteome</keyword>
<reference evidence="12 13" key="1">
    <citation type="submission" date="2014-03" db="EMBL/GenBank/DDBJ databases">
        <title>Genomics of Bifidobacteria.</title>
        <authorList>
            <person name="Ventura M."/>
            <person name="Milani C."/>
            <person name="Lugli G.A."/>
        </authorList>
    </citation>
    <scope>NUCLEOTIDE SEQUENCE [LARGE SCALE GENOMIC DNA]</scope>
    <source>
        <strain evidence="12 13">DSM 23968</strain>
    </source>
</reference>
<evidence type="ECO:0000256" key="10">
    <source>
        <dbReference type="PIRSR" id="PIRSR000460-1"/>
    </source>
</evidence>
<evidence type="ECO:0000313" key="12">
    <source>
        <dbReference type="EMBL" id="KFI95658.1"/>
    </source>
</evidence>
<evidence type="ECO:0000256" key="6">
    <source>
        <dbReference type="ARBA" id="ARBA00022679"/>
    </source>
</evidence>
<protein>
    <recommendedName>
        <fullName evidence="11">Alpha-1,4 glucan phosphorylase</fullName>
        <ecNumber evidence="11">2.4.1.1</ecNumber>
    </recommendedName>
</protein>
<comment type="cofactor">
    <cofactor evidence="2 11">
        <name>pyridoxal 5'-phosphate</name>
        <dbReference type="ChEBI" id="CHEBI:597326"/>
    </cofactor>
</comment>
<dbReference type="InterPro" id="IPR035090">
    <property type="entry name" value="Pyridoxal_P_attach_site"/>
</dbReference>
<dbReference type="CDD" id="cd04300">
    <property type="entry name" value="GT35_Glycogen_Phosphorylase"/>
    <property type="match status" value="1"/>
</dbReference>
<dbReference type="GO" id="GO:0005737">
    <property type="term" value="C:cytoplasm"/>
    <property type="evidence" value="ECO:0007669"/>
    <property type="project" value="TreeGrafter"/>
</dbReference>
<comment type="function">
    <text evidence="9">Phosphorylase is an important allosteric enzyme in carbohydrate metabolism. Enzymes from different sources differ in their regulatory mechanisms and in their natural substrates. However, all known phosphorylases share catalytic and structural properties.</text>
</comment>
<keyword evidence="5 11" id="KW-0328">Glycosyltransferase</keyword>
<keyword evidence="6 11" id="KW-0808">Transferase</keyword>
<dbReference type="Pfam" id="PF00343">
    <property type="entry name" value="Phosphorylase"/>
    <property type="match status" value="1"/>
</dbReference>
<comment type="catalytic activity">
    <reaction evidence="1 11">
        <text>[(1-&gt;4)-alpha-D-glucosyl](n) + phosphate = [(1-&gt;4)-alpha-D-glucosyl](n-1) + alpha-D-glucose 1-phosphate</text>
        <dbReference type="Rhea" id="RHEA:41732"/>
        <dbReference type="Rhea" id="RHEA-COMP:9584"/>
        <dbReference type="Rhea" id="RHEA-COMP:9586"/>
        <dbReference type="ChEBI" id="CHEBI:15444"/>
        <dbReference type="ChEBI" id="CHEBI:43474"/>
        <dbReference type="ChEBI" id="CHEBI:58601"/>
        <dbReference type="EC" id="2.4.1.1"/>
    </reaction>
</comment>
<dbReference type="PIRSF" id="PIRSF000460">
    <property type="entry name" value="Pprylas_GlgP"/>
    <property type="match status" value="1"/>
</dbReference>
<evidence type="ECO:0000256" key="7">
    <source>
        <dbReference type="ARBA" id="ARBA00022898"/>
    </source>
</evidence>
<keyword evidence="4" id="KW-0021">Allosteric enzyme</keyword>
<dbReference type="eggNOG" id="COG0058">
    <property type="taxonomic scope" value="Bacteria"/>
</dbReference>
<name>A0A087DJF8_9BIFI</name>